<sequence length="574" mass="64278">MAAVAAGETDASGIYWINDTSEDEQSIVFVPGMSQKMGLKSVCISSNERKTKGKPFSDIKGRTGKKQSRITDLPVAKASLQKISELSSKTKTPPQVSDTSQVQDISYRLHVKSKASLKDLCPEDKRRIANLIEELAKVSEEKEESVQRLKDEHETFEKQIQQLEQQNRLIVQERESLQQQYKECQELLGLYQQYLSQQQEKLNQSISQLNHSRSHCKISSSERTLSRTQCGHTRGVALNGSYLDPPNLGRTGSAGCAHSFFAGACSGPSSMPSCCVEHDGGSHEEDSAGVHKCSEGDWSEPVHGIRSKKDQVADGATKPSDLSHGLGLKNGTGCCAEHRETVSFIGREDWEEKRQRLLVQKKQLEMERERLQTRLAEQEERLLKQNQELRQSRFNHSKFQHELEQSFNEIGFNGAPQPSVAADLHSERKEGGLQALKESVRQPLNEVQPQEHNVQQAEPRLSNIAKKDMATSPLPSQKIQKSLQQSMPVSHPRTPESSKLDSSLIELLDIFSPISNTERSRVSSCPHRSLSGPRQPLRAVRTFHSSVLSPRGQTQPSQEDLQESQILEDIFFIC</sequence>
<keyword evidence="1" id="KW-0175">Coiled coil</keyword>
<comment type="caution">
    <text evidence="3">The sequence shown here is derived from an EMBL/GenBank/DDBJ whole genome shotgun (WGS) entry which is preliminary data.</text>
</comment>
<proteinExistence type="predicted"/>
<accession>A0AA88LZU9</accession>
<feature type="region of interest" description="Disordered" evidence="2">
    <location>
        <begin position="49"/>
        <end position="68"/>
    </location>
</feature>
<feature type="compositionally biased region" description="Basic and acidic residues" evidence="2">
    <location>
        <begin position="276"/>
        <end position="295"/>
    </location>
</feature>
<evidence type="ECO:0000256" key="2">
    <source>
        <dbReference type="SAM" id="MobiDB-lite"/>
    </source>
</evidence>
<dbReference type="InterPro" id="IPR032736">
    <property type="entry name" value="Hinderin"/>
</dbReference>
<evidence type="ECO:0008006" key="5">
    <source>
        <dbReference type="Google" id="ProtNLM"/>
    </source>
</evidence>
<feature type="coiled-coil region" evidence="1">
    <location>
        <begin position="128"/>
        <end position="187"/>
    </location>
</feature>
<dbReference type="EMBL" id="JAVHJS010000019">
    <property type="protein sequence ID" value="KAK2827625.1"/>
    <property type="molecule type" value="Genomic_DNA"/>
</dbReference>
<evidence type="ECO:0000313" key="3">
    <source>
        <dbReference type="EMBL" id="KAK2827625.1"/>
    </source>
</evidence>
<protein>
    <recommendedName>
        <fullName evidence="5">Protein hinderin</fullName>
    </recommendedName>
</protein>
<organism evidence="3 4">
    <name type="scientific">Tachysurus vachellii</name>
    <name type="common">Darkbarbel catfish</name>
    <name type="synonym">Pelteobagrus vachellii</name>
    <dbReference type="NCBI Taxonomy" id="175792"/>
    <lineage>
        <taxon>Eukaryota</taxon>
        <taxon>Metazoa</taxon>
        <taxon>Chordata</taxon>
        <taxon>Craniata</taxon>
        <taxon>Vertebrata</taxon>
        <taxon>Euteleostomi</taxon>
        <taxon>Actinopterygii</taxon>
        <taxon>Neopterygii</taxon>
        <taxon>Teleostei</taxon>
        <taxon>Ostariophysi</taxon>
        <taxon>Siluriformes</taxon>
        <taxon>Bagridae</taxon>
        <taxon>Tachysurus</taxon>
    </lineage>
</organism>
<feature type="region of interest" description="Disordered" evidence="2">
    <location>
        <begin position="470"/>
        <end position="499"/>
    </location>
</feature>
<dbReference type="PANTHER" id="PTHR28375">
    <property type="entry name" value="PROTEIN HINDERIN"/>
    <property type="match status" value="1"/>
</dbReference>
<feature type="compositionally biased region" description="Basic and acidic residues" evidence="2">
    <location>
        <begin position="49"/>
        <end position="61"/>
    </location>
</feature>
<dbReference type="Proteomes" id="UP001187315">
    <property type="component" value="Unassembled WGS sequence"/>
</dbReference>
<feature type="compositionally biased region" description="Polar residues" evidence="2">
    <location>
        <begin position="473"/>
        <end position="488"/>
    </location>
</feature>
<dbReference type="AlphaFoldDB" id="A0AA88LZU9"/>
<feature type="coiled-coil region" evidence="1">
    <location>
        <begin position="347"/>
        <end position="395"/>
    </location>
</feature>
<dbReference type="Pfam" id="PF15369">
    <property type="entry name" value="KIAA1328"/>
    <property type="match status" value="2"/>
</dbReference>
<feature type="region of interest" description="Disordered" evidence="2">
    <location>
        <begin position="276"/>
        <end position="297"/>
    </location>
</feature>
<name>A0AA88LZU9_TACVA</name>
<gene>
    <name evidence="3" type="ORF">Q7C36_018551</name>
</gene>
<evidence type="ECO:0000313" key="4">
    <source>
        <dbReference type="Proteomes" id="UP001187315"/>
    </source>
</evidence>
<dbReference type="PANTHER" id="PTHR28375:SF1">
    <property type="entry name" value="PROTEIN HINDERIN"/>
    <property type="match status" value="1"/>
</dbReference>
<reference evidence="3" key="1">
    <citation type="submission" date="2023-08" db="EMBL/GenBank/DDBJ databases">
        <title>Pelteobagrus vachellii genome.</title>
        <authorList>
            <person name="Liu H."/>
        </authorList>
    </citation>
    <scope>NUCLEOTIDE SEQUENCE</scope>
    <source>
        <strain evidence="3">PRFRI_2022a</strain>
        <tissue evidence="3">Muscle</tissue>
    </source>
</reference>
<keyword evidence="4" id="KW-1185">Reference proteome</keyword>
<evidence type="ECO:0000256" key="1">
    <source>
        <dbReference type="SAM" id="Coils"/>
    </source>
</evidence>